<reference evidence="1 2" key="1">
    <citation type="journal article" date="2010" name="Proc. Natl. Acad. Sci. U.S.A.">
        <title>Nitrosopumilus maritimus genome reveals unique mechanisms for nitrification and autotrophy in globally distributed marine crenarchaea.</title>
        <authorList>
            <person name="Walker C.B."/>
            <person name="de la Torre J.R."/>
            <person name="Klotz M.G."/>
            <person name="Urakawa H."/>
            <person name="Pinel N."/>
            <person name="Arp D.J."/>
            <person name="Brochier-Armanet C."/>
            <person name="Chain P.S."/>
            <person name="Chan P.P."/>
            <person name="Gollabgir A."/>
            <person name="Hemp J."/>
            <person name="Hugler M."/>
            <person name="Karr E.A."/>
            <person name="Konneke M."/>
            <person name="Shin M."/>
            <person name="Lawton T.J."/>
            <person name="Lowe T."/>
            <person name="Martens-Habbena W."/>
            <person name="Sayavedra-Soto L.A."/>
            <person name="Lang D."/>
            <person name="Sievert S.M."/>
            <person name="Rosenzweig A.C."/>
            <person name="Manning G."/>
            <person name="Stahl D.A."/>
        </authorList>
    </citation>
    <scope>NUCLEOTIDE SEQUENCE [LARGE SCALE GENOMIC DNA]</scope>
    <source>
        <strain evidence="1 2">SCM1</strain>
    </source>
</reference>
<dbReference type="STRING" id="436308.Nmar_0761"/>
<dbReference type="eggNOG" id="arCOG10545">
    <property type="taxonomic scope" value="Archaea"/>
</dbReference>
<accession>A9A4G8</accession>
<dbReference type="OrthoDB" id="11522at2157"/>
<proteinExistence type="predicted"/>
<dbReference type="EnsemblBacteria" id="ABX12657">
    <property type="protein sequence ID" value="ABX12657"/>
    <property type="gene ID" value="Nmar_0761"/>
</dbReference>
<dbReference type="InParanoid" id="A9A4G8"/>
<evidence type="ECO:0000313" key="2">
    <source>
        <dbReference type="Proteomes" id="UP000000792"/>
    </source>
</evidence>
<organism evidence="1 2">
    <name type="scientific">Nitrosopumilus maritimus (strain SCM1)</name>
    <dbReference type="NCBI Taxonomy" id="436308"/>
    <lineage>
        <taxon>Archaea</taxon>
        <taxon>Nitrososphaerota</taxon>
        <taxon>Nitrososphaeria</taxon>
        <taxon>Nitrosopumilales</taxon>
        <taxon>Nitrosopumilaceae</taxon>
        <taxon>Nitrosopumilus</taxon>
    </lineage>
</organism>
<protein>
    <submittedName>
        <fullName evidence="1">Uncharacterized protein</fullName>
    </submittedName>
</protein>
<dbReference type="KEGG" id="nmr:Nmar_0761"/>
<dbReference type="RefSeq" id="WP_012215144.1">
    <property type="nucleotide sequence ID" value="NC_010085.1"/>
</dbReference>
<keyword evidence="2" id="KW-1185">Reference proteome</keyword>
<dbReference type="GeneID" id="5773295"/>
<dbReference type="AlphaFoldDB" id="A9A4G8"/>
<sequence>MGIGTAEEYIDFFINLNMGENVPLISFVNNEKMVLKQKLENKNIPKEPIKKGIDILEQLAKEISEMGQDKVIAKYQK</sequence>
<dbReference type="Proteomes" id="UP000000792">
    <property type="component" value="Chromosome"/>
</dbReference>
<dbReference type="EMBL" id="CP000866">
    <property type="protein sequence ID" value="ABX12657.1"/>
    <property type="molecule type" value="Genomic_DNA"/>
</dbReference>
<dbReference type="HOGENOM" id="CLU_179001_0_0_2"/>
<gene>
    <name evidence="1" type="ordered locus">Nmar_0761</name>
</gene>
<evidence type="ECO:0000313" key="1">
    <source>
        <dbReference type="EMBL" id="ABX12657.1"/>
    </source>
</evidence>
<name>A9A4G8_NITMS</name>